<dbReference type="InterPro" id="IPR016185">
    <property type="entry name" value="PreATP-grasp_dom_sf"/>
</dbReference>
<dbReference type="InterPro" id="IPR011761">
    <property type="entry name" value="ATP-grasp"/>
</dbReference>
<proteinExistence type="predicted"/>
<dbReference type="EMBL" id="AWVH01000002">
    <property type="protein sequence ID" value="ERJ94518.1"/>
    <property type="molecule type" value="Genomic_DNA"/>
</dbReference>
<name>A0ABN0P3C5_TRELE</name>
<dbReference type="InterPro" id="IPR013815">
    <property type="entry name" value="ATP_grasp_subdomain_1"/>
</dbReference>
<keyword evidence="2 4" id="KW-0547">Nucleotide-binding</keyword>
<dbReference type="Gene3D" id="3.30.1490.20">
    <property type="entry name" value="ATP-grasp fold, A domain"/>
    <property type="match status" value="1"/>
</dbReference>
<evidence type="ECO:0000313" key="7">
    <source>
        <dbReference type="Proteomes" id="UP000016649"/>
    </source>
</evidence>
<dbReference type="SUPFAM" id="SSF52440">
    <property type="entry name" value="PreATP-grasp domain"/>
    <property type="match status" value="1"/>
</dbReference>
<keyword evidence="1" id="KW-0436">Ligase</keyword>
<evidence type="ECO:0000256" key="2">
    <source>
        <dbReference type="ARBA" id="ARBA00022741"/>
    </source>
</evidence>
<sequence length="567" mass="62255">MEKKHVLILGAGLMQKPAVEAAHKLGCRVTLIDANPQAVCRTLAEKFEQIDLKNTEQICDFARSLKKSEGLDAVFTAGTDFSYAVACAAHECNLSAHTSQAAKNASDKVLMRNCFDKAGVPSPHFVQADSSFAAFNQKQAEDFIHKNKLDFPLVVKPCDNMGARGCRLVRGAESLAEAVKDALRYSRTFRVIIEEYMDGSEFSIDSLVFDGQLTVTGFAERHIYFPPYFIEMGHTMPALIDKTDKERLLGAFWSGVKALGLSCGAAKADIKMMSKGPMIGEIAARLSGGYMSGWTYPYASQMNLTEQALLLALGEKPAELLQRRRLVGGTSDIFDVPCSHCSAERAWISIPGKIAQTMFFKKAANTENVVDFFPRIQSGQTAVFPVNNVEKAGNVISRALERNKAIEAAQTAVQTVFLRLQADSATGAMSTSAANDGTAVLYGAKDGSGQNCKDTHDFLNAPLNTSFPPSAFVMPDDVIRKIDSLDENEYTDTVKSVALLPFLEKYAQLKDWNGKTLQKTLDLYNDLFYKEQGKAVRLSVKKLWHYFIRGGLQGAVFYTDSKIGEHC</sequence>
<evidence type="ECO:0000259" key="5">
    <source>
        <dbReference type="PROSITE" id="PS50975"/>
    </source>
</evidence>
<keyword evidence="7" id="KW-1185">Reference proteome</keyword>
<dbReference type="Proteomes" id="UP000016649">
    <property type="component" value="Unassembled WGS sequence"/>
</dbReference>
<evidence type="ECO:0000256" key="1">
    <source>
        <dbReference type="ARBA" id="ARBA00022598"/>
    </source>
</evidence>
<evidence type="ECO:0000256" key="4">
    <source>
        <dbReference type="PROSITE-ProRule" id="PRU00409"/>
    </source>
</evidence>
<evidence type="ECO:0000313" key="6">
    <source>
        <dbReference type="EMBL" id="ERJ94518.1"/>
    </source>
</evidence>
<gene>
    <name evidence="6" type="ORF">HMPREF9193_00052</name>
</gene>
<dbReference type="RefSeq" id="WP_021686024.1">
    <property type="nucleotide sequence ID" value="NZ_KI260552.1"/>
</dbReference>
<dbReference type="InterPro" id="IPR052032">
    <property type="entry name" value="ATP-dep_AA_Ligase"/>
</dbReference>
<comment type="caution">
    <text evidence="6">The sequence shown here is derived from an EMBL/GenBank/DDBJ whole genome shotgun (WGS) entry which is preliminary data.</text>
</comment>
<organism evidence="6 7">
    <name type="scientific">Treponema lecithinolyticum ATCC 700332</name>
    <dbReference type="NCBI Taxonomy" id="1321815"/>
    <lineage>
        <taxon>Bacteria</taxon>
        <taxon>Pseudomonadati</taxon>
        <taxon>Spirochaetota</taxon>
        <taxon>Spirochaetia</taxon>
        <taxon>Spirochaetales</taxon>
        <taxon>Treponemataceae</taxon>
        <taxon>Treponema</taxon>
    </lineage>
</organism>
<dbReference type="Gene3D" id="3.30.470.20">
    <property type="entry name" value="ATP-grasp fold, B domain"/>
    <property type="match status" value="1"/>
</dbReference>
<feature type="domain" description="ATP-grasp" evidence="5">
    <location>
        <begin position="112"/>
        <end position="313"/>
    </location>
</feature>
<protein>
    <submittedName>
        <fullName evidence="6">ATP-grasp domain protein</fullName>
    </submittedName>
</protein>
<dbReference type="PANTHER" id="PTHR43585">
    <property type="entry name" value="FUMIPYRROLE BIOSYNTHESIS PROTEIN C"/>
    <property type="match status" value="1"/>
</dbReference>
<reference evidence="6 7" key="1">
    <citation type="submission" date="2013-08" db="EMBL/GenBank/DDBJ databases">
        <authorList>
            <person name="Weinstock G."/>
            <person name="Sodergren E."/>
            <person name="Wylie T."/>
            <person name="Fulton L."/>
            <person name="Fulton R."/>
            <person name="Fronick C."/>
            <person name="O'Laughlin M."/>
            <person name="Godfrey J."/>
            <person name="Miner T."/>
            <person name="Herter B."/>
            <person name="Appelbaum E."/>
            <person name="Cordes M."/>
            <person name="Lek S."/>
            <person name="Wollam A."/>
            <person name="Pepin K.H."/>
            <person name="Palsikar V.B."/>
            <person name="Mitreva M."/>
            <person name="Wilson R.K."/>
        </authorList>
    </citation>
    <scope>NUCLEOTIDE SEQUENCE [LARGE SCALE GENOMIC DNA]</scope>
    <source>
        <strain evidence="6 7">ATCC 700332</strain>
    </source>
</reference>
<evidence type="ECO:0000256" key="3">
    <source>
        <dbReference type="ARBA" id="ARBA00022840"/>
    </source>
</evidence>
<dbReference type="SUPFAM" id="SSF56059">
    <property type="entry name" value="Glutathione synthetase ATP-binding domain-like"/>
    <property type="match status" value="1"/>
</dbReference>
<dbReference type="Pfam" id="PF13535">
    <property type="entry name" value="ATP-grasp_4"/>
    <property type="match status" value="1"/>
</dbReference>
<dbReference type="Gene3D" id="3.40.50.20">
    <property type="match status" value="1"/>
</dbReference>
<accession>A0ABN0P3C5</accession>
<dbReference type="PROSITE" id="PS50975">
    <property type="entry name" value="ATP_GRASP"/>
    <property type="match status" value="1"/>
</dbReference>
<keyword evidence="3 4" id="KW-0067">ATP-binding</keyword>
<dbReference type="PANTHER" id="PTHR43585:SF2">
    <property type="entry name" value="ATP-GRASP ENZYME FSQD"/>
    <property type="match status" value="1"/>
</dbReference>